<name>A0A835Y047_9CHLO</name>
<accession>A0A835Y047</accession>
<evidence type="ECO:0000313" key="1">
    <source>
        <dbReference type="EMBL" id="KAG2494207.1"/>
    </source>
</evidence>
<comment type="caution">
    <text evidence="1">The sequence shown here is derived from an EMBL/GenBank/DDBJ whole genome shotgun (WGS) entry which is preliminary data.</text>
</comment>
<evidence type="ECO:0008006" key="3">
    <source>
        <dbReference type="Google" id="ProtNLM"/>
    </source>
</evidence>
<evidence type="ECO:0000313" key="2">
    <source>
        <dbReference type="Proteomes" id="UP000612055"/>
    </source>
</evidence>
<proteinExistence type="predicted"/>
<dbReference type="AlphaFoldDB" id="A0A835Y047"/>
<dbReference type="EMBL" id="JAEHOE010000032">
    <property type="protein sequence ID" value="KAG2494207.1"/>
    <property type="molecule type" value="Genomic_DNA"/>
</dbReference>
<organism evidence="1 2">
    <name type="scientific">Edaphochlamys debaryana</name>
    <dbReference type="NCBI Taxonomy" id="47281"/>
    <lineage>
        <taxon>Eukaryota</taxon>
        <taxon>Viridiplantae</taxon>
        <taxon>Chlorophyta</taxon>
        <taxon>core chlorophytes</taxon>
        <taxon>Chlorophyceae</taxon>
        <taxon>CS clade</taxon>
        <taxon>Chlamydomonadales</taxon>
        <taxon>Chlamydomonadales incertae sedis</taxon>
        <taxon>Edaphochlamys</taxon>
    </lineage>
</organism>
<dbReference type="Proteomes" id="UP000612055">
    <property type="component" value="Unassembled WGS sequence"/>
</dbReference>
<sequence length="94" mass="9857">MPQVKVRVLTPTPLAEAGSQVSVDLEAGTPLPLVKAALARCTGLAVERQRLMLGGIGDLCLLDKRSNIGASHCGSTNSLFFATLPSSEAPQERK</sequence>
<dbReference type="OrthoDB" id="534821at2759"/>
<gene>
    <name evidence="1" type="ORF">HYH03_007565</name>
</gene>
<keyword evidence="2" id="KW-1185">Reference proteome</keyword>
<reference evidence="1" key="1">
    <citation type="journal article" date="2020" name="bioRxiv">
        <title>Comparative genomics of Chlamydomonas.</title>
        <authorList>
            <person name="Craig R.J."/>
            <person name="Hasan A.R."/>
            <person name="Ness R.W."/>
            <person name="Keightley P.D."/>
        </authorList>
    </citation>
    <scope>NUCLEOTIDE SEQUENCE</scope>
    <source>
        <strain evidence="1">CCAP 11/70</strain>
    </source>
</reference>
<protein>
    <recommendedName>
        <fullName evidence="3">Ubiquitin-like domain-containing protein</fullName>
    </recommendedName>
</protein>